<accession>A0AAE0C5W4</accession>
<gene>
    <name evidence="2" type="ORF">CYMTET_41560</name>
</gene>
<protein>
    <submittedName>
        <fullName evidence="2">Uncharacterized protein</fullName>
    </submittedName>
</protein>
<dbReference type="AlphaFoldDB" id="A0AAE0C5W4"/>
<keyword evidence="3" id="KW-1185">Reference proteome</keyword>
<reference evidence="2 3" key="1">
    <citation type="journal article" date="2015" name="Genome Biol. Evol.">
        <title>Comparative Genomics of a Bacterivorous Green Alga Reveals Evolutionary Causalities and Consequences of Phago-Mixotrophic Mode of Nutrition.</title>
        <authorList>
            <person name="Burns J.A."/>
            <person name="Paasch A."/>
            <person name="Narechania A."/>
            <person name="Kim E."/>
        </authorList>
    </citation>
    <scope>NUCLEOTIDE SEQUENCE [LARGE SCALE GENOMIC DNA]</scope>
    <source>
        <strain evidence="2 3">PLY_AMNH</strain>
    </source>
</reference>
<evidence type="ECO:0000313" key="2">
    <source>
        <dbReference type="EMBL" id="KAK3249001.1"/>
    </source>
</evidence>
<evidence type="ECO:0000313" key="3">
    <source>
        <dbReference type="Proteomes" id="UP001190700"/>
    </source>
</evidence>
<sequence>MCIHTQIPSELAELVQLKPLYTAIAARKLFGPCDALVAYDSCVEPHESEHVNAFLCQNNVHICAVPERITLEMQSADVHRPAITGDLIVKIMSDAASSGDGSDSSQAASPITFLQCIDLLEIALQTSDPEKLKGLWLFPSASSTVVPINRKLYMAEGDAFEFLKQICPEVTLSDRVCQDTVVCLRGLSNILGITDTTSHPRILAEVMEEVGRRGPLPPGSCDDTSHDFRSLPSSVTANHHSASSRLRRLGSTSAVDGHSPPRVPSAAAHVLAPFWRVVDQEHQNDRTDFQEHLSAFESDGSYVLPTTTGVVARLNADVPLLYCSRIDAVCSILISLGCHFLDAHGLSVKALASLLESRFVHHLSAQAALRCLFSLSRRTHGRSVRSVADKMVDDLDSEQKDILARYLLCDLHRTRHEHMQYVGGDFSVPFRMLASLPIFTTAAGRRTSLREITVVDGCDTYSHLAPDHQFIFLEDTTRDAQHAESLRFVLFEVEHVYRHLAGRLTKSSYILSAVLPKANELALEDLLSILNDFLPEYREQANQHDDASPFPSCIPCRNIHLSTPARAGGGSPRPACLHHPSDLFPNNVPLLQNIFEANTATATPSSSSFLSSSNQSSAAPPCCSNFLHQHLSPPACETLVVLGLQTPSSIQTLTKVVRRLATRRADLSDRAYYDFQRQALDAAAAPDHRHLHHLESPHVQEFMSVPFVLPWKPADRTWLSLLSAPNELYPLSRCAHASAACIAYSTVPICPWRQDMLYAEHAYFKTVHFAERELQTNLEGIRFIEMDKGGMKMPWQISLRLLRDQPPEYAVPGYLESFRDTLDRLGHMLDIQRVFEVAQRGFAALTPVGELVDALKIADKYDANSLSLHILRTFAKHANVQEVKDQIAQLNAIQRTQLAEMT</sequence>
<name>A0AAE0C5W4_9CHLO</name>
<dbReference type="EMBL" id="LGRX02027643">
    <property type="protein sequence ID" value="KAK3249001.1"/>
    <property type="molecule type" value="Genomic_DNA"/>
</dbReference>
<proteinExistence type="predicted"/>
<organism evidence="2 3">
    <name type="scientific">Cymbomonas tetramitiformis</name>
    <dbReference type="NCBI Taxonomy" id="36881"/>
    <lineage>
        <taxon>Eukaryota</taxon>
        <taxon>Viridiplantae</taxon>
        <taxon>Chlorophyta</taxon>
        <taxon>Pyramimonadophyceae</taxon>
        <taxon>Pyramimonadales</taxon>
        <taxon>Pyramimonadaceae</taxon>
        <taxon>Cymbomonas</taxon>
    </lineage>
</organism>
<dbReference type="Proteomes" id="UP001190700">
    <property type="component" value="Unassembled WGS sequence"/>
</dbReference>
<feature type="compositionally biased region" description="Polar residues" evidence="1">
    <location>
        <begin position="231"/>
        <end position="246"/>
    </location>
</feature>
<feature type="region of interest" description="Disordered" evidence="1">
    <location>
        <begin position="214"/>
        <end position="246"/>
    </location>
</feature>
<evidence type="ECO:0000256" key="1">
    <source>
        <dbReference type="SAM" id="MobiDB-lite"/>
    </source>
</evidence>
<comment type="caution">
    <text evidence="2">The sequence shown here is derived from an EMBL/GenBank/DDBJ whole genome shotgun (WGS) entry which is preliminary data.</text>
</comment>